<keyword evidence="3" id="KW-0964">Secreted</keyword>
<dbReference type="GO" id="GO:0034374">
    <property type="term" value="P:low-density lipoprotein particle remodeling"/>
    <property type="evidence" value="ECO:0007669"/>
    <property type="project" value="TreeGrafter"/>
</dbReference>
<reference evidence="5 6" key="1">
    <citation type="submission" date="2018-01" db="EMBL/GenBank/DDBJ databases">
        <title>Comparison of the Chinese Bamboo Partridge and Red Junglefowl genome sequences highlights the importance of demography in genome evolution.</title>
        <authorList>
            <person name="Tiley G.P."/>
            <person name="Kimball R.T."/>
            <person name="Braun E.L."/>
            <person name="Burleigh J.G."/>
        </authorList>
    </citation>
    <scope>NUCLEOTIDE SEQUENCE [LARGE SCALE GENOMIC DNA]</scope>
    <source>
        <strain evidence="5">RTK389</strain>
        <tissue evidence="5">Blood</tissue>
    </source>
</reference>
<dbReference type="GO" id="GO:0034372">
    <property type="term" value="P:very-low-density lipoprotein particle remodeling"/>
    <property type="evidence" value="ECO:0007669"/>
    <property type="project" value="TreeGrafter"/>
</dbReference>
<keyword evidence="4" id="KW-0325">Glycoprotein</keyword>
<dbReference type="Proteomes" id="UP000237246">
    <property type="component" value="Unassembled WGS sequence"/>
</dbReference>
<dbReference type="SUPFAM" id="SSF55394">
    <property type="entry name" value="Bactericidal permeability-increasing protein, BPI"/>
    <property type="match status" value="1"/>
</dbReference>
<dbReference type="GO" id="GO:0015485">
    <property type="term" value="F:cholesterol binding"/>
    <property type="evidence" value="ECO:0007669"/>
    <property type="project" value="TreeGrafter"/>
</dbReference>
<sequence length="242" mass="26509">MANFVHDVAGHILQQVLVLHAASSAGGGIFNVSLLCFLLAENFVRDEAIGLDISLASDPLIKANYLESHHKVNRFPFKGLVLYKNYSDVLNDSVFSPSLLSESRMLYFWISEHILNSLASAAFLDGRLVLTIRGEKLQALFEFEDTEAQQKAVHLVNVGPVQSVLCHSLDNLRVLRGAGGETRAEGEMVVLFKDFSTLQADIDSLKPAELLASCDLGDETVWEVGMKLGSVVTKARLPLLLV</sequence>
<dbReference type="GO" id="GO:0034197">
    <property type="term" value="P:triglyceride transport"/>
    <property type="evidence" value="ECO:0007669"/>
    <property type="project" value="TreeGrafter"/>
</dbReference>
<dbReference type="GO" id="GO:0042632">
    <property type="term" value="P:cholesterol homeostasis"/>
    <property type="evidence" value="ECO:0007669"/>
    <property type="project" value="TreeGrafter"/>
</dbReference>
<dbReference type="InterPro" id="IPR017130">
    <property type="entry name" value="Cholesteryl_ester_transfer"/>
</dbReference>
<evidence type="ECO:0000256" key="1">
    <source>
        <dbReference type="ARBA" id="ARBA00004613"/>
    </source>
</evidence>
<comment type="similarity">
    <text evidence="2">Belongs to the BPI/LBP/Plunc superfamily. BPI/LBP family.</text>
</comment>
<comment type="caution">
    <text evidence="5">The sequence shown here is derived from an EMBL/GenBank/DDBJ whole genome shotgun (WGS) entry which is preliminary data.</text>
</comment>
<name>A0A2P4SUR0_BAMTH</name>
<dbReference type="Gene3D" id="3.15.20.10">
    <property type="entry name" value="Bactericidal permeability-increasing protein, domain 2"/>
    <property type="match status" value="1"/>
</dbReference>
<dbReference type="GO" id="GO:0120020">
    <property type="term" value="F:cholesterol transfer activity"/>
    <property type="evidence" value="ECO:0007669"/>
    <property type="project" value="InterPro"/>
</dbReference>
<proteinExistence type="inferred from homology"/>
<dbReference type="GO" id="GO:0046470">
    <property type="term" value="P:phosphatidylcholine metabolic process"/>
    <property type="evidence" value="ECO:0007669"/>
    <property type="project" value="TreeGrafter"/>
</dbReference>
<evidence type="ECO:0000256" key="2">
    <source>
        <dbReference type="ARBA" id="ARBA00007292"/>
    </source>
</evidence>
<protein>
    <submittedName>
        <fullName evidence="5">Uncharacterized protein</fullName>
    </submittedName>
</protein>
<dbReference type="GO" id="GO:0005548">
    <property type="term" value="F:phospholipid transporter activity"/>
    <property type="evidence" value="ECO:0007669"/>
    <property type="project" value="TreeGrafter"/>
</dbReference>
<dbReference type="GO" id="GO:0031210">
    <property type="term" value="F:phosphatidylcholine binding"/>
    <property type="evidence" value="ECO:0007669"/>
    <property type="project" value="TreeGrafter"/>
</dbReference>
<dbReference type="GO" id="GO:0070328">
    <property type="term" value="P:triglyceride homeostasis"/>
    <property type="evidence" value="ECO:0007669"/>
    <property type="project" value="TreeGrafter"/>
</dbReference>
<evidence type="ECO:0000256" key="3">
    <source>
        <dbReference type="ARBA" id="ARBA00022525"/>
    </source>
</evidence>
<dbReference type="PANTHER" id="PTHR47616:SF1">
    <property type="entry name" value="CHOLESTERYL ESTER TRANSFER PROTEIN"/>
    <property type="match status" value="1"/>
</dbReference>
<dbReference type="GO" id="GO:0017129">
    <property type="term" value="F:triglyceride binding"/>
    <property type="evidence" value="ECO:0007669"/>
    <property type="project" value="TreeGrafter"/>
</dbReference>
<gene>
    <name evidence="5" type="ORF">CIB84_008399</name>
</gene>
<dbReference type="EMBL" id="PPHD01021912">
    <property type="protein sequence ID" value="POI27853.1"/>
    <property type="molecule type" value="Genomic_DNA"/>
</dbReference>
<comment type="subcellular location">
    <subcellularLocation>
        <location evidence="1">Secreted</location>
    </subcellularLocation>
</comment>
<dbReference type="InterPro" id="IPR017943">
    <property type="entry name" value="Bactericidal_perm-incr_a/b_dom"/>
</dbReference>
<dbReference type="GO" id="GO:0008203">
    <property type="term" value="P:cholesterol metabolic process"/>
    <property type="evidence" value="ECO:0007669"/>
    <property type="project" value="TreeGrafter"/>
</dbReference>
<dbReference type="OrthoDB" id="9940758at2759"/>
<dbReference type="GO" id="GO:0055091">
    <property type="term" value="P:phospholipid homeostasis"/>
    <property type="evidence" value="ECO:0007669"/>
    <property type="project" value="TreeGrafter"/>
</dbReference>
<keyword evidence="6" id="KW-1185">Reference proteome</keyword>
<evidence type="ECO:0000313" key="6">
    <source>
        <dbReference type="Proteomes" id="UP000237246"/>
    </source>
</evidence>
<dbReference type="AlphaFoldDB" id="A0A2P4SUR0"/>
<evidence type="ECO:0000313" key="5">
    <source>
        <dbReference type="EMBL" id="POI27853.1"/>
    </source>
</evidence>
<dbReference type="GO" id="GO:0034364">
    <property type="term" value="C:high-density lipoprotein particle"/>
    <property type="evidence" value="ECO:0007669"/>
    <property type="project" value="InterPro"/>
</dbReference>
<dbReference type="GO" id="GO:0043691">
    <property type="term" value="P:reverse cholesterol transport"/>
    <property type="evidence" value="ECO:0007669"/>
    <property type="project" value="InterPro"/>
</dbReference>
<dbReference type="PANTHER" id="PTHR47616">
    <property type="entry name" value="CHOLESTERYL ESTER TRANSFER PROTEIN"/>
    <property type="match status" value="1"/>
</dbReference>
<organism evidence="5 6">
    <name type="scientific">Bambusicola thoracicus</name>
    <name type="common">Chinese bamboo-partridge</name>
    <name type="synonym">Perdix thoracica</name>
    <dbReference type="NCBI Taxonomy" id="9083"/>
    <lineage>
        <taxon>Eukaryota</taxon>
        <taxon>Metazoa</taxon>
        <taxon>Chordata</taxon>
        <taxon>Craniata</taxon>
        <taxon>Vertebrata</taxon>
        <taxon>Euteleostomi</taxon>
        <taxon>Archelosauria</taxon>
        <taxon>Archosauria</taxon>
        <taxon>Dinosauria</taxon>
        <taxon>Saurischia</taxon>
        <taxon>Theropoda</taxon>
        <taxon>Coelurosauria</taxon>
        <taxon>Aves</taxon>
        <taxon>Neognathae</taxon>
        <taxon>Galloanserae</taxon>
        <taxon>Galliformes</taxon>
        <taxon>Phasianidae</taxon>
        <taxon>Perdicinae</taxon>
        <taxon>Bambusicola</taxon>
    </lineage>
</organism>
<dbReference type="GO" id="GO:0006641">
    <property type="term" value="P:triglyceride metabolic process"/>
    <property type="evidence" value="ECO:0007669"/>
    <property type="project" value="TreeGrafter"/>
</dbReference>
<accession>A0A2P4SUR0</accession>
<evidence type="ECO:0000256" key="4">
    <source>
        <dbReference type="ARBA" id="ARBA00023180"/>
    </source>
</evidence>
<dbReference type="GO" id="GO:0034375">
    <property type="term" value="P:high-density lipoprotein particle remodeling"/>
    <property type="evidence" value="ECO:0007669"/>
    <property type="project" value="TreeGrafter"/>
</dbReference>